<dbReference type="EMBL" id="QVRA01000005">
    <property type="protein sequence ID" value="RJG55818.1"/>
    <property type="molecule type" value="Genomic_DNA"/>
</dbReference>
<keyword evidence="3" id="KW-0315">Glutamine amidotransferase</keyword>
<dbReference type="AlphaFoldDB" id="A0A418YUN8"/>
<evidence type="ECO:0000259" key="2">
    <source>
        <dbReference type="Pfam" id="PF01965"/>
    </source>
</evidence>
<dbReference type="Gene3D" id="3.40.50.880">
    <property type="match status" value="1"/>
</dbReference>
<dbReference type="NCBIfam" id="TIGR01382">
    <property type="entry name" value="PfpI"/>
    <property type="match status" value="1"/>
</dbReference>
<dbReference type="RefSeq" id="WP_119744842.1">
    <property type="nucleotide sequence ID" value="NZ_QVRA01000005.1"/>
</dbReference>
<name>A0A418YUN8_9SPHN</name>
<accession>A0A418YUN8</accession>
<dbReference type="PANTHER" id="PTHR42733:SF12">
    <property type="entry name" value="PROTEINASE"/>
    <property type="match status" value="1"/>
</dbReference>
<evidence type="ECO:0000313" key="3">
    <source>
        <dbReference type="EMBL" id="RJG55818.1"/>
    </source>
</evidence>
<reference evidence="3 4" key="1">
    <citation type="submission" date="2018-08" db="EMBL/GenBank/DDBJ databases">
        <title>Sphingobium sp. EO9.</title>
        <authorList>
            <person name="Park Y."/>
            <person name="Kim K.H."/>
            <person name="Jeon C.O."/>
        </authorList>
    </citation>
    <scope>NUCLEOTIDE SEQUENCE [LARGE SCALE GENOMIC DNA]</scope>
    <source>
        <strain evidence="3 4">EO9</strain>
    </source>
</reference>
<dbReference type="Pfam" id="PF01965">
    <property type="entry name" value="DJ-1_PfpI"/>
    <property type="match status" value="1"/>
</dbReference>
<dbReference type="GO" id="GO:0016740">
    <property type="term" value="F:transferase activity"/>
    <property type="evidence" value="ECO:0007669"/>
    <property type="project" value="UniProtKB-KW"/>
</dbReference>
<gene>
    <name evidence="3" type="ORF">D0Z70_07170</name>
</gene>
<proteinExistence type="inferred from homology"/>
<dbReference type="CDD" id="cd03134">
    <property type="entry name" value="GATase1_PfpI_like"/>
    <property type="match status" value="1"/>
</dbReference>
<keyword evidence="3" id="KW-0808">Transferase</keyword>
<sequence length="184" mass="19252">MPAITNSRILIIATDGFEQSELFDPRDALIAAGASVTLASPDLNPIQGMKHDEKGDTITPDIRLDAVRIEGYDGLILPGGVANPDTLRTNAAAVSLVRAFVTTGKPVAAICHGPWLLVEADVVNGRTVTGWPSVRTDLRNAGGNVVDQAVVVDGNIITSRKPDDIPAFIEAFSKAVVEAGTVTA</sequence>
<comment type="caution">
    <text evidence="3">The sequence shown here is derived from an EMBL/GenBank/DDBJ whole genome shotgun (WGS) entry which is preliminary data.</text>
</comment>
<evidence type="ECO:0000313" key="4">
    <source>
        <dbReference type="Proteomes" id="UP000283469"/>
    </source>
</evidence>
<dbReference type="PANTHER" id="PTHR42733">
    <property type="entry name" value="DJ-1 PROTEIN"/>
    <property type="match status" value="1"/>
</dbReference>
<feature type="domain" description="DJ-1/PfpI" evidence="2">
    <location>
        <begin position="8"/>
        <end position="174"/>
    </location>
</feature>
<dbReference type="Proteomes" id="UP000283469">
    <property type="component" value="Unassembled WGS sequence"/>
</dbReference>
<dbReference type="InterPro" id="IPR006286">
    <property type="entry name" value="C56_PfpI-like"/>
</dbReference>
<dbReference type="SUPFAM" id="SSF52317">
    <property type="entry name" value="Class I glutamine amidotransferase-like"/>
    <property type="match status" value="1"/>
</dbReference>
<dbReference type="OrthoDB" id="9792284at2"/>
<dbReference type="InterPro" id="IPR002818">
    <property type="entry name" value="DJ-1/PfpI"/>
</dbReference>
<dbReference type="InterPro" id="IPR029062">
    <property type="entry name" value="Class_I_gatase-like"/>
</dbReference>
<evidence type="ECO:0000256" key="1">
    <source>
        <dbReference type="ARBA" id="ARBA00008542"/>
    </source>
</evidence>
<keyword evidence="4" id="KW-1185">Reference proteome</keyword>
<protein>
    <submittedName>
        <fullName evidence="3">Type 1 glutamine amidotransferase</fullName>
    </submittedName>
</protein>
<comment type="similarity">
    <text evidence="1">Belongs to the peptidase C56 family.</text>
</comment>
<dbReference type="PROSITE" id="PS51276">
    <property type="entry name" value="PEPTIDASE_C56_PFPI"/>
    <property type="match status" value="1"/>
</dbReference>
<organism evidence="3 4">
    <name type="scientific">Sphingobium terrigena</name>
    <dbReference type="NCBI Taxonomy" id="2304063"/>
    <lineage>
        <taxon>Bacteria</taxon>
        <taxon>Pseudomonadati</taxon>
        <taxon>Pseudomonadota</taxon>
        <taxon>Alphaproteobacteria</taxon>
        <taxon>Sphingomonadales</taxon>
        <taxon>Sphingomonadaceae</taxon>
        <taxon>Sphingobium</taxon>
    </lineage>
</organism>